<dbReference type="SMART" id="SM00349">
    <property type="entry name" value="KRAB"/>
    <property type="match status" value="1"/>
</dbReference>
<dbReference type="GO" id="GO:0006355">
    <property type="term" value="P:regulation of DNA-templated transcription"/>
    <property type="evidence" value="ECO:0007669"/>
    <property type="project" value="InterPro"/>
</dbReference>
<dbReference type="InterPro" id="IPR013087">
    <property type="entry name" value="Znf_C2H2_type"/>
</dbReference>
<dbReference type="InterPro" id="IPR001909">
    <property type="entry name" value="KRAB"/>
</dbReference>
<accession>A6JAF3</accession>
<evidence type="ECO:0000259" key="6">
    <source>
        <dbReference type="PROSITE" id="PS50157"/>
    </source>
</evidence>
<dbReference type="Proteomes" id="UP000234681">
    <property type="component" value="Chromosome 1"/>
</dbReference>
<feature type="non-terminal residue" evidence="8">
    <location>
        <position position="167"/>
    </location>
</feature>
<sequence length="167" mass="19283">MEFLAFEDVAVEFSQEEWVLLDPSQRKLYRDVMLETCNNLASIGIKWEDQNIEEQYRHSWRYLRSYMIDAICEHKEGGQFQETFTWIPNFRRSTNISTGVKQLECGVCGKVFTCHLSFSEHIMSHLGDKPSEHKYGSWGIQPQSQSAETSYEPCGVAVVCHCSLSVD</sequence>
<keyword evidence="2" id="KW-0677">Repeat</keyword>
<dbReference type="Gene3D" id="6.10.140.140">
    <property type="match status" value="1"/>
</dbReference>
<feature type="domain" description="KRAB" evidence="7">
    <location>
        <begin position="4"/>
        <end position="72"/>
    </location>
</feature>
<keyword evidence="1" id="KW-0479">Metal-binding</keyword>
<keyword evidence="4" id="KW-0862">Zinc</keyword>
<dbReference type="InterPro" id="IPR036051">
    <property type="entry name" value="KRAB_dom_sf"/>
</dbReference>
<dbReference type="PROSITE" id="PS50157">
    <property type="entry name" value="ZINC_FINGER_C2H2_2"/>
    <property type="match status" value="1"/>
</dbReference>
<dbReference type="EMBL" id="CH473979">
    <property type="protein sequence ID" value="EDM07581.1"/>
    <property type="molecule type" value="Genomic_DNA"/>
</dbReference>
<keyword evidence="3 5" id="KW-0863">Zinc-finger</keyword>
<dbReference type="Pfam" id="PF01352">
    <property type="entry name" value="KRAB"/>
    <property type="match status" value="1"/>
</dbReference>
<organism evidence="8 9">
    <name type="scientific">Rattus norvegicus</name>
    <name type="common">Rat</name>
    <dbReference type="NCBI Taxonomy" id="10116"/>
    <lineage>
        <taxon>Eukaryota</taxon>
        <taxon>Metazoa</taxon>
        <taxon>Chordata</taxon>
        <taxon>Craniata</taxon>
        <taxon>Vertebrata</taxon>
        <taxon>Euteleostomi</taxon>
        <taxon>Mammalia</taxon>
        <taxon>Eutheria</taxon>
        <taxon>Euarchontoglires</taxon>
        <taxon>Glires</taxon>
        <taxon>Rodentia</taxon>
        <taxon>Myomorpha</taxon>
        <taxon>Muroidea</taxon>
        <taxon>Muridae</taxon>
        <taxon>Murinae</taxon>
        <taxon>Rattus</taxon>
    </lineage>
</organism>
<evidence type="ECO:0000256" key="5">
    <source>
        <dbReference type="PROSITE-ProRule" id="PRU00042"/>
    </source>
</evidence>
<reference evidence="8 9" key="1">
    <citation type="submission" date="2005-09" db="EMBL/GenBank/DDBJ databases">
        <authorList>
            <person name="Mural R.J."/>
            <person name="Li P.W."/>
            <person name="Adams M.D."/>
            <person name="Amanatides P.G."/>
            <person name="Baden-Tillson H."/>
            <person name="Barnstead M."/>
            <person name="Chin S.H."/>
            <person name="Dew I."/>
            <person name="Evans C.A."/>
            <person name="Ferriera S."/>
            <person name="Flanigan M."/>
            <person name="Fosler C."/>
            <person name="Glodek A."/>
            <person name="Gu Z."/>
            <person name="Holt R.A."/>
            <person name="Jennings D."/>
            <person name="Kraft C.L."/>
            <person name="Lu F."/>
            <person name="Nguyen T."/>
            <person name="Nusskern D.R."/>
            <person name="Pfannkoch C.M."/>
            <person name="Sitter C."/>
            <person name="Sutton G.G."/>
            <person name="Venter J.C."/>
            <person name="Wang Z."/>
            <person name="Woodage T."/>
            <person name="Zheng X.H."/>
            <person name="Zhong F."/>
        </authorList>
    </citation>
    <scope>NUCLEOTIDE SEQUENCE [LARGE SCALE GENOMIC DNA]</scope>
    <source>
        <strain>BN</strain>
        <strain evidence="9">Sprague-Dawley</strain>
    </source>
</reference>
<dbReference type="SUPFAM" id="SSF109640">
    <property type="entry name" value="KRAB domain (Kruppel-associated box)"/>
    <property type="match status" value="1"/>
</dbReference>
<dbReference type="GO" id="GO:0008270">
    <property type="term" value="F:zinc ion binding"/>
    <property type="evidence" value="ECO:0007669"/>
    <property type="project" value="UniProtKB-KW"/>
</dbReference>
<dbReference type="AlphaFoldDB" id="A6JAF3"/>
<dbReference type="PANTHER" id="PTHR23232:SF142">
    <property type="entry name" value="GASTRULA ZINC FINGER PROTEIN XLCGF57.1-LIKE-RELATED"/>
    <property type="match status" value="1"/>
</dbReference>
<evidence type="ECO:0000259" key="7">
    <source>
        <dbReference type="PROSITE" id="PS50805"/>
    </source>
</evidence>
<dbReference type="PROSITE" id="PS00028">
    <property type="entry name" value="ZINC_FINGER_C2H2_1"/>
    <property type="match status" value="1"/>
</dbReference>
<evidence type="ECO:0000256" key="1">
    <source>
        <dbReference type="ARBA" id="ARBA00022723"/>
    </source>
</evidence>
<dbReference type="PANTHER" id="PTHR23232">
    <property type="entry name" value="KRAB DOMAIN C2H2 ZINC FINGER"/>
    <property type="match status" value="1"/>
</dbReference>
<evidence type="ECO:0000313" key="8">
    <source>
        <dbReference type="EMBL" id="EDM07581.1"/>
    </source>
</evidence>
<evidence type="ECO:0000256" key="4">
    <source>
        <dbReference type="ARBA" id="ARBA00022833"/>
    </source>
</evidence>
<proteinExistence type="predicted"/>
<evidence type="ECO:0000256" key="3">
    <source>
        <dbReference type="ARBA" id="ARBA00022771"/>
    </source>
</evidence>
<feature type="domain" description="C2H2-type" evidence="6">
    <location>
        <begin position="103"/>
        <end position="130"/>
    </location>
</feature>
<dbReference type="InterPro" id="IPR036236">
    <property type="entry name" value="Znf_C2H2_sf"/>
</dbReference>
<dbReference type="CDD" id="cd07765">
    <property type="entry name" value="KRAB_A-box"/>
    <property type="match status" value="1"/>
</dbReference>
<evidence type="ECO:0000256" key="2">
    <source>
        <dbReference type="ARBA" id="ARBA00022737"/>
    </source>
</evidence>
<name>A6JAF3_RAT</name>
<dbReference type="Gene3D" id="3.30.160.60">
    <property type="entry name" value="Classic Zinc Finger"/>
    <property type="match status" value="1"/>
</dbReference>
<protein>
    <submittedName>
        <fullName evidence="8">RCG54527</fullName>
    </submittedName>
</protein>
<dbReference type="InterPro" id="IPR050169">
    <property type="entry name" value="Krueppel_C2H2_ZnF"/>
</dbReference>
<dbReference type="PROSITE" id="PS50805">
    <property type="entry name" value="KRAB"/>
    <property type="match status" value="1"/>
</dbReference>
<evidence type="ECO:0000313" key="9">
    <source>
        <dbReference type="Proteomes" id="UP000234681"/>
    </source>
</evidence>
<gene>
    <name evidence="8" type="ORF">rCG_54527</name>
</gene>
<dbReference type="SUPFAM" id="SSF57667">
    <property type="entry name" value="beta-beta-alpha zinc fingers"/>
    <property type="match status" value="1"/>
</dbReference>